<dbReference type="Gene3D" id="2.60.120.260">
    <property type="entry name" value="Galactose-binding domain-like"/>
    <property type="match status" value="1"/>
</dbReference>
<reference evidence="2" key="1">
    <citation type="journal article" date="2017" name="Nat. Ecol. Evol.">
        <title>Genome expansion and lineage-specific genetic innovations in the forest pathogenic fungi Armillaria.</title>
        <authorList>
            <person name="Sipos G."/>
            <person name="Prasanna A.N."/>
            <person name="Walter M.C."/>
            <person name="O'Connor E."/>
            <person name="Balint B."/>
            <person name="Krizsan K."/>
            <person name="Kiss B."/>
            <person name="Hess J."/>
            <person name="Varga T."/>
            <person name="Slot J."/>
            <person name="Riley R."/>
            <person name="Boka B."/>
            <person name="Rigling D."/>
            <person name="Barry K."/>
            <person name="Lee J."/>
            <person name="Mihaltcheva S."/>
            <person name="LaButti K."/>
            <person name="Lipzen A."/>
            <person name="Waldron R."/>
            <person name="Moloney N.M."/>
            <person name="Sperisen C."/>
            <person name="Kredics L."/>
            <person name="Vagvoelgyi C."/>
            <person name="Patrignani A."/>
            <person name="Fitzpatrick D."/>
            <person name="Nagy I."/>
            <person name="Doyle S."/>
            <person name="Anderson J.B."/>
            <person name="Grigoriev I.V."/>
            <person name="Gueldener U."/>
            <person name="Muensterkoetter M."/>
            <person name="Nagy L.G."/>
        </authorList>
    </citation>
    <scope>NUCLEOTIDE SEQUENCE [LARGE SCALE GENOMIC DNA]</scope>
    <source>
        <strain evidence="2">28-4</strain>
    </source>
</reference>
<keyword evidence="2" id="KW-1185">Reference proteome</keyword>
<dbReference type="Proteomes" id="UP000218334">
    <property type="component" value="Unassembled WGS sequence"/>
</dbReference>
<organism evidence="1 2">
    <name type="scientific">Armillaria solidipes</name>
    <dbReference type="NCBI Taxonomy" id="1076256"/>
    <lineage>
        <taxon>Eukaryota</taxon>
        <taxon>Fungi</taxon>
        <taxon>Dikarya</taxon>
        <taxon>Basidiomycota</taxon>
        <taxon>Agaricomycotina</taxon>
        <taxon>Agaricomycetes</taxon>
        <taxon>Agaricomycetidae</taxon>
        <taxon>Agaricales</taxon>
        <taxon>Marasmiineae</taxon>
        <taxon>Physalacriaceae</taxon>
        <taxon>Armillaria</taxon>
    </lineage>
</organism>
<evidence type="ECO:0000313" key="2">
    <source>
        <dbReference type="Proteomes" id="UP000218334"/>
    </source>
</evidence>
<dbReference type="AlphaFoldDB" id="A0A2H3ATU2"/>
<dbReference type="EMBL" id="KZ293551">
    <property type="protein sequence ID" value="PBK58332.1"/>
    <property type="molecule type" value="Genomic_DNA"/>
</dbReference>
<accession>A0A2H3ATU2</accession>
<name>A0A2H3ATU2_9AGAR</name>
<sequence>MLYANSAEIGSGMAYEGSSSTSKVHTTGLNPEIDNVIAINATNTGGPAGLIATIHVDYLDGTSKILDNLAWIAANVQSNAGMAPWGAIFLPPALDLMQSNWIWTNYLPTQQ</sequence>
<dbReference type="STRING" id="1076256.A0A2H3ATU2"/>
<protein>
    <submittedName>
        <fullName evidence="1">Uncharacterized protein</fullName>
    </submittedName>
</protein>
<evidence type="ECO:0000313" key="1">
    <source>
        <dbReference type="EMBL" id="PBK58332.1"/>
    </source>
</evidence>
<proteinExistence type="predicted"/>
<gene>
    <name evidence="1" type="ORF">ARMSODRAFT_1028334</name>
</gene>